<evidence type="ECO:0000313" key="11">
    <source>
        <dbReference type="Proteomes" id="UP000275225"/>
    </source>
</evidence>
<feature type="active site" evidence="5">
    <location>
        <position position="22"/>
    </location>
</feature>
<keyword evidence="5 6" id="KW-0378">Hydrolase</keyword>
<evidence type="ECO:0000256" key="8">
    <source>
        <dbReference type="SAM" id="MobiDB-lite"/>
    </source>
</evidence>
<dbReference type="Gene3D" id="3.30.70.100">
    <property type="match status" value="1"/>
</dbReference>
<dbReference type="OrthoDB" id="3182027at2"/>
<evidence type="ECO:0000259" key="9">
    <source>
        <dbReference type="PROSITE" id="PS51160"/>
    </source>
</evidence>
<dbReference type="InterPro" id="IPR020456">
    <property type="entry name" value="Acylphosphatase"/>
</dbReference>
<dbReference type="InterPro" id="IPR001792">
    <property type="entry name" value="Acylphosphatase-like_dom"/>
</dbReference>
<dbReference type="AlphaFoldDB" id="A0A3N6X923"/>
<reference evidence="10 11" key="1">
    <citation type="submission" date="2018-11" db="EMBL/GenBank/DDBJ databases">
        <authorList>
            <person name="Li F."/>
        </authorList>
    </citation>
    <scope>NUCLEOTIDE SEQUENCE [LARGE SCALE GENOMIC DNA]</scope>
    <source>
        <strain evidence="10 11">YS17T</strain>
    </source>
</reference>
<evidence type="ECO:0000256" key="6">
    <source>
        <dbReference type="RuleBase" id="RU000553"/>
    </source>
</evidence>
<dbReference type="RefSeq" id="WP_124235339.1">
    <property type="nucleotide sequence ID" value="NZ_JBHUFI010000007.1"/>
</dbReference>
<dbReference type="EC" id="3.6.1.7" evidence="2 5"/>
<dbReference type="Proteomes" id="UP000275225">
    <property type="component" value="Unassembled WGS sequence"/>
</dbReference>
<dbReference type="Pfam" id="PF00708">
    <property type="entry name" value="Acylphosphatase"/>
    <property type="match status" value="1"/>
</dbReference>
<dbReference type="GO" id="GO:0003998">
    <property type="term" value="F:acylphosphatase activity"/>
    <property type="evidence" value="ECO:0007669"/>
    <property type="project" value="UniProtKB-EC"/>
</dbReference>
<evidence type="ECO:0000256" key="3">
    <source>
        <dbReference type="ARBA" id="ARBA00015991"/>
    </source>
</evidence>
<dbReference type="PANTHER" id="PTHR47268">
    <property type="entry name" value="ACYLPHOSPHATASE"/>
    <property type="match status" value="1"/>
</dbReference>
<feature type="domain" description="Acylphosphatase-like" evidence="9">
    <location>
        <begin position="7"/>
        <end position="92"/>
    </location>
</feature>
<evidence type="ECO:0000256" key="5">
    <source>
        <dbReference type="PROSITE-ProRule" id="PRU00520"/>
    </source>
</evidence>
<dbReference type="PROSITE" id="PS51160">
    <property type="entry name" value="ACYLPHOSPHATASE_3"/>
    <property type="match status" value="1"/>
</dbReference>
<comment type="similarity">
    <text evidence="1 7">Belongs to the acylphosphatase family.</text>
</comment>
<evidence type="ECO:0000256" key="2">
    <source>
        <dbReference type="ARBA" id="ARBA00012150"/>
    </source>
</evidence>
<keyword evidence="11" id="KW-1185">Reference proteome</keyword>
<dbReference type="NCBIfam" id="NF011016">
    <property type="entry name" value="PRK14444.1"/>
    <property type="match status" value="1"/>
</dbReference>
<dbReference type="InterPro" id="IPR017968">
    <property type="entry name" value="Acylphosphatase_CS"/>
</dbReference>
<evidence type="ECO:0000256" key="4">
    <source>
        <dbReference type="ARBA" id="ARBA00047645"/>
    </source>
</evidence>
<feature type="active site" evidence="5">
    <location>
        <position position="40"/>
    </location>
</feature>
<dbReference type="PANTHER" id="PTHR47268:SF4">
    <property type="entry name" value="ACYLPHOSPHATASE"/>
    <property type="match status" value="1"/>
</dbReference>
<protein>
    <recommendedName>
        <fullName evidence="3 5">Acylphosphatase</fullName>
        <ecNumber evidence="2 5">3.6.1.7</ecNumber>
    </recommendedName>
</protein>
<accession>A0A3N6X923</accession>
<feature type="region of interest" description="Disordered" evidence="8">
    <location>
        <begin position="71"/>
        <end position="92"/>
    </location>
</feature>
<dbReference type="PROSITE" id="PS00151">
    <property type="entry name" value="ACYLPHOSPHATASE_2"/>
    <property type="match status" value="1"/>
</dbReference>
<comment type="caution">
    <text evidence="10">The sequence shown here is derived from an EMBL/GenBank/DDBJ whole genome shotgun (WGS) entry which is preliminary data.</text>
</comment>
<proteinExistence type="inferred from homology"/>
<dbReference type="PROSITE" id="PS00150">
    <property type="entry name" value="ACYLPHOSPHATASE_1"/>
    <property type="match status" value="1"/>
</dbReference>
<name>A0A3N6X923_9ACTN</name>
<organism evidence="10 11">
    <name type="scientific">Aeromicrobium camelliae</name>
    <dbReference type="NCBI Taxonomy" id="1538144"/>
    <lineage>
        <taxon>Bacteria</taxon>
        <taxon>Bacillati</taxon>
        <taxon>Actinomycetota</taxon>
        <taxon>Actinomycetes</taxon>
        <taxon>Propionibacteriales</taxon>
        <taxon>Nocardioidaceae</taxon>
        <taxon>Aeromicrobium</taxon>
    </lineage>
</organism>
<evidence type="ECO:0000313" key="10">
    <source>
        <dbReference type="EMBL" id="RQN10143.1"/>
    </source>
</evidence>
<comment type="catalytic activity">
    <reaction evidence="4 5 6">
        <text>an acyl phosphate + H2O = a carboxylate + phosphate + H(+)</text>
        <dbReference type="Rhea" id="RHEA:14965"/>
        <dbReference type="ChEBI" id="CHEBI:15377"/>
        <dbReference type="ChEBI" id="CHEBI:15378"/>
        <dbReference type="ChEBI" id="CHEBI:29067"/>
        <dbReference type="ChEBI" id="CHEBI:43474"/>
        <dbReference type="ChEBI" id="CHEBI:59918"/>
        <dbReference type="EC" id="3.6.1.7"/>
    </reaction>
</comment>
<dbReference type="PRINTS" id="PR00112">
    <property type="entry name" value="ACYLPHPHTASE"/>
</dbReference>
<dbReference type="InterPro" id="IPR036046">
    <property type="entry name" value="Acylphosphatase-like_dom_sf"/>
</dbReference>
<dbReference type="SUPFAM" id="SSF54975">
    <property type="entry name" value="Acylphosphatase/BLUF domain-like"/>
    <property type="match status" value="1"/>
</dbReference>
<evidence type="ECO:0000256" key="1">
    <source>
        <dbReference type="ARBA" id="ARBA00005614"/>
    </source>
</evidence>
<gene>
    <name evidence="10" type="ORF">EHW97_01235</name>
</gene>
<dbReference type="EMBL" id="RQJX01000001">
    <property type="protein sequence ID" value="RQN10143.1"/>
    <property type="molecule type" value="Genomic_DNA"/>
</dbReference>
<sequence>MTDDVIARHVIVRGLVQGVFFRASCEQEAHRAGVAGWVRNRSDGSVEAVFEGPSAAVQQLIDWCHTGPSRAQVESVEVNDDEPTGAQQFTTR</sequence>
<evidence type="ECO:0000256" key="7">
    <source>
        <dbReference type="RuleBase" id="RU004168"/>
    </source>
</evidence>